<dbReference type="InterPro" id="IPR047157">
    <property type="entry name" value="PHRF1/Atg35"/>
</dbReference>
<dbReference type="SUPFAM" id="SSF57903">
    <property type="entry name" value="FYVE/PHD zinc finger"/>
    <property type="match status" value="1"/>
</dbReference>
<dbReference type="InterPro" id="IPR019786">
    <property type="entry name" value="Zinc_finger_PHD-type_CS"/>
</dbReference>
<dbReference type="EnsemblProtists" id="EKX39353">
    <property type="protein sequence ID" value="EKX39353"/>
    <property type="gene ID" value="GUITHDRAFT_48704"/>
</dbReference>
<dbReference type="InterPro" id="IPR019787">
    <property type="entry name" value="Znf_PHD-finger"/>
</dbReference>
<reference evidence="6 8" key="1">
    <citation type="journal article" date="2012" name="Nature">
        <title>Algal genomes reveal evolutionary mosaicism and the fate of nucleomorphs.</title>
        <authorList>
            <consortium name="DOE Joint Genome Institute"/>
            <person name="Curtis B.A."/>
            <person name="Tanifuji G."/>
            <person name="Burki F."/>
            <person name="Gruber A."/>
            <person name="Irimia M."/>
            <person name="Maruyama S."/>
            <person name="Arias M.C."/>
            <person name="Ball S.G."/>
            <person name="Gile G.H."/>
            <person name="Hirakawa Y."/>
            <person name="Hopkins J.F."/>
            <person name="Kuo A."/>
            <person name="Rensing S.A."/>
            <person name="Schmutz J."/>
            <person name="Symeonidi A."/>
            <person name="Elias M."/>
            <person name="Eveleigh R.J."/>
            <person name="Herman E.K."/>
            <person name="Klute M.J."/>
            <person name="Nakayama T."/>
            <person name="Obornik M."/>
            <person name="Reyes-Prieto A."/>
            <person name="Armbrust E.V."/>
            <person name="Aves S.J."/>
            <person name="Beiko R.G."/>
            <person name="Coutinho P."/>
            <person name="Dacks J.B."/>
            <person name="Durnford D.G."/>
            <person name="Fast N.M."/>
            <person name="Green B.R."/>
            <person name="Grisdale C.J."/>
            <person name="Hempel F."/>
            <person name="Henrissat B."/>
            <person name="Hoppner M.P."/>
            <person name="Ishida K."/>
            <person name="Kim E."/>
            <person name="Koreny L."/>
            <person name="Kroth P.G."/>
            <person name="Liu Y."/>
            <person name="Malik S.B."/>
            <person name="Maier U.G."/>
            <person name="McRose D."/>
            <person name="Mock T."/>
            <person name="Neilson J.A."/>
            <person name="Onodera N.T."/>
            <person name="Poole A.M."/>
            <person name="Pritham E.J."/>
            <person name="Richards T.A."/>
            <person name="Rocap G."/>
            <person name="Roy S.W."/>
            <person name="Sarai C."/>
            <person name="Schaack S."/>
            <person name="Shirato S."/>
            <person name="Slamovits C.H."/>
            <person name="Spencer D.F."/>
            <person name="Suzuki S."/>
            <person name="Worden A.Z."/>
            <person name="Zauner S."/>
            <person name="Barry K."/>
            <person name="Bell C."/>
            <person name="Bharti A.K."/>
            <person name="Crow J.A."/>
            <person name="Grimwood J."/>
            <person name="Kramer R."/>
            <person name="Lindquist E."/>
            <person name="Lucas S."/>
            <person name="Salamov A."/>
            <person name="McFadden G.I."/>
            <person name="Lane C.E."/>
            <person name="Keeling P.J."/>
            <person name="Gray M.W."/>
            <person name="Grigoriev I.V."/>
            <person name="Archibald J.M."/>
        </authorList>
    </citation>
    <scope>NUCLEOTIDE SEQUENCE</scope>
    <source>
        <strain evidence="6 8">CCMP2712</strain>
    </source>
</reference>
<dbReference type="PaxDb" id="55529-EKX39353"/>
<evidence type="ECO:0000256" key="2">
    <source>
        <dbReference type="ARBA" id="ARBA00022771"/>
    </source>
</evidence>
<dbReference type="PANTHER" id="PTHR12618:SF20">
    <property type="entry name" value="PHD AND RING FINGER DOMAIN-CONTAINING PROTEIN 1"/>
    <property type="match status" value="1"/>
</dbReference>
<dbReference type="GO" id="GO:0008270">
    <property type="term" value="F:zinc ion binding"/>
    <property type="evidence" value="ECO:0007669"/>
    <property type="project" value="UniProtKB-KW"/>
</dbReference>
<dbReference type="InterPro" id="IPR001965">
    <property type="entry name" value="Znf_PHD"/>
</dbReference>
<dbReference type="InterPro" id="IPR013083">
    <property type="entry name" value="Znf_RING/FYVE/PHD"/>
</dbReference>
<feature type="non-terminal residue" evidence="6">
    <location>
        <position position="50"/>
    </location>
</feature>
<dbReference type="KEGG" id="gtt:GUITHDRAFT_48704"/>
<dbReference type="InterPro" id="IPR011011">
    <property type="entry name" value="Znf_FYVE_PHD"/>
</dbReference>
<organism evidence="6">
    <name type="scientific">Guillardia theta (strain CCMP2712)</name>
    <name type="common">Cryptophyte</name>
    <dbReference type="NCBI Taxonomy" id="905079"/>
    <lineage>
        <taxon>Eukaryota</taxon>
        <taxon>Cryptophyceae</taxon>
        <taxon>Pyrenomonadales</taxon>
        <taxon>Geminigeraceae</taxon>
        <taxon>Guillardia</taxon>
    </lineage>
</organism>
<dbReference type="Gene3D" id="3.30.40.10">
    <property type="entry name" value="Zinc/RING finger domain, C3HC4 (zinc finger)"/>
    <property type="match status" value="1"/>
</dbReference>
<evidence type="ECO:0000313" key="8">
    <source>
        <dbReference type="Proteomes" id="UP000011087"/>
    </source>
</evidence>
<proteinExistence type="predicted"/>
<dbReference type="Proteomes" id="UP000011087">
    <property type="component" value="Unassembled WGS sequence"/>
</dbReference>
<evidence type="ECO:0000259" key="5">
    <source>
        <dbReference type="PROSITE" id="PS50016"/>
    </source>
</evidence>
<dbReference type="PROSITE" id="PS01359">
    <property type="entry name" value="ZF_PHD_1"/>
    <property type="match status" value="1"/>
</dbReference>
<name>L1IT06_GUITC</name>
<dbReference type="PROSITE" id="PS50016">
    <property type="entry name" value="ZF_PHD_2"/>
    <property type="match status" value="1"/>
</dbReference>
<reference evidence="8" key="2">
    <citation type="submission" date="2012-11" db="EMBL/GenBank/DDBJ databases">
        <authorList>
            <person name="Kuo A."/>
            <person name="Curtis B.A."/>
            <person name="Tanifuji G."/>
            <person name="Burki F."/>
            <person name="Gruber A."/>
            <person name="Irimia M."/>
            <person name="Maruyama S."/>
            <person name="Arias M.C."/>
            <person name="Ball S.G."/>
            <person name="Gile G.H."/>
            <person name="Hirakawa Y."/>
            <person name="Hopkins J.F."/>
            <person name="Rensing S.A."/>
            <person name="Schmutz J."/>
            <person name="Symeonidi A."/>
            <person name="Elias M."/>
            <person name="Eveleigh R.J."/>
            <person name="Herman E.K."/>
            <person name="Klute M.J."/>
            <person name="Nakayama T."/>
            <person name="Obornik M."/>
            <person name="Reyes-Prieto A."/>
            <person name="Armbrust E.V."/>
            <person name="Aves S.J."/>
            <person name="Beiko R.G."/>
            <person name="Coutinho P."/>
            <person name="Dacks J.B."/>
            <person name="Durnford D.G."/>
            <person name="Fast N.M."/>
            <person name="Green B.R."/>
            <person name="Grisdale C."/>
            <person name="Hempe F."/>
            <person name="Henrissat B."/>
            <person name="Hoppner M.P."/>
            <person name="Ishida K.-I."/>
            <person name="Kim E."/>
            <person name="Koreny L."/>
            <person name="Kroth P.G."/>
            <person name="Liu Y."/>
            <person name="Malik S.-B."/>
            <person name="Maier U.G."/>
            <person name="McRose D."/>
            <person name="Mock T."/>
            <person name="Neilson J.A."/>
            <person name="Onodera N.T."/>
            <person name="Poole A.M."/>
            <person name="Pritham E.J."/>
            <person name="Richards T.A."/>
            <person name="Rocap G."/>
            <person name="Roy S.W."/>
            <person name="Sarai C."/>
            <person name="Schaack S."/>
            <person name="Shirato S."/>
            <person name="Slamovits C.H."/>
            <person name="Spencer D.F."/>
            <person name="Suzuki S."/>
            <person name="Worden A.Z."/>
            <person name="Zauner S."/>
            <person name="Barry K."/>
            <person name="Bell C."/>
            <person name="Bharti A.K."/>
            <person name="Crow J.A."/>
            <person name="Grimwood J."/>
            <person name="Kramer R."/>
            <person name="Lindquist E."/>
            <person name="Lucas S."/>
            <person name="Salamov A."/>
            <person name="McFadden G.I."/>
            <person name="Lane C.E."/>
            <person name="Keeling P.J."/>
            <person name="Gray M.W."/>
            <person name="Grigoriev I.V."/>
            <person name="Archibald J.M."/>
        </authorList>
    </citation>
    <scope>NUCLEOTIDE SEQUENCE</scope>
    <source>
        <strain evidence="8">CCMP2712</strain>
    </source>
</reference>
<keyword evidence="8" id="KW-1185">Reference proteome</keyword>
<dbReference type="PANTHER" id="PTHR12618">
    <property type="entry name" value="PHD AND RING FINGER DOMAIN-CONTAINING PROTEIN 1"/>
    <property type="match status" value="1"/>
</dbReference>
<sequence length="50" mass="5788">WDDVACNVCGRQDGEERMILCDECDCGFHLECLRPKLAEIPRGRWVCWGC</sequence>
<dbReference type="OrthoDB" id="1428361at2759"/>
<dbReference type="eggNOG" id="KOG0825">
    <property type="taxonomic scope" value="Eukaryota"/>
</dbReference>
<dbReference type="SMART" id="SM00249">
    <property type="entry name" value="PHD"/>
    <property type="match status" value="1"/>
</dbReference>
<keyword evidence="2 4" id="KW-0863">Zinc-finger</keyword>
<dbReference type="EMBL" id="JH993040">
    <property type="protein sequence ID" value="EKX39353.1"/>
    <property type="molecule type" value="Genomic_DNA"/>
</dbReference>
<evidence type="ECO:0000256" key="1">
    <source>
        <dbReference type="ARBA" id="ARBA00022723"/>
    </source>
</evidence>
<dbReference type="AlphaFoldDB" id="L1IT06"/>
<dbReference type="HOGENOM" id="CLU_206901_1_0_1"/>
<evidence type="ECO:0000256" key="4">
    <source>
        <dbReference type="PROSITE-ProRule" id="PRU00146"/>
    </source>
</evidence>
<protein>
    <recommendedName>
        <fullName evidence="5">PHD-type domain-containing protein</fullName>
    </recommendedName>
</protein>
<accession>L1IT06</accession>
<evidence type="ECO:0000313" key="7">
    <source>
        <dbReference type="EnsemblProtists" id="EKX39353"/>
    </source>
</evidence>
<reference evidence="7" key="3">
    <citation type="submission" date="2016-03" db="UniProtKB">
        <authorList>
            <consortium name="EnsemblProtists"/>
        </authorList>
    </citation>
    <scope>IDENTIFICATION</scope>
</reference>
<keyword evidence="3" id="KW-0862">Zinc</keyword>
<evidence type="ECO:0000256" key="3">
    <source>
        <dbReference type="ARBA" id="ARBA00022833"/>
    </source>
</evidence>
<dbReference type="RefSeq" id="XP_005826333.1">
    <property type="nucleotide sequence ID" value="XM_005826276.1"/>
</dbReference>
<dbReference type="Pfam" id="PF00628">
    <property type="entry name" value="PHD"/>
    <property type="match status" value="1"/>
</dbReference>
<keyword evidence="1" id="KW-0479">Metal-binding</keyword>
<evidence type="ECO:0000313" key="6">
    <source>
        <dbReference type="EMBL" id="EKX39353.1"/>
    </source>
</evidence>
<dbReference type="GeneID" id="17296056"/>
<feature type="domain" description="PHD-type" evidence="5">
    <location>
        <begin position="3"/>
        <end position="50"/>
    </location>
</feature>
<feature type="non-terminal residue" evidence="6">
    <location>
        <position position="1"/>
    </location>
</feature>
<gene>
    <name evidence="6" type="ORF">GUITHDRAFT_48704</name>
</gene>